<dbReference type="EMBL" id="JABFUD020000009">
    <property type="protein sequence ID" value="KAI5075319.1"/>
    <property type="molecule type" value="Genomic_DNA"/>
</dbReference>
<protein>
    <submittedName>
        <fullName evidence="1">Uncharacterized protein</fullName>
    </submittedName>
</protein>
<dbReference type="AlphaFoldDB" id="A0A9D4UWI6"/>
<feature type="non-terminal residue" evidence="1">
    <location>
        <position position="1"/>
    </location>
</feature>
<feature type="non-terminal residue" evidence="1">
    <location>
        <position position="54"/>
    </location>
</feature>
<gene>
    <name evidence="1" type="ORF">GOP47_0009395</name>
</gene>
<evidence type="ECO:0000313" key="2">
    <source>
        <dbReference type="Proteomes" id="UP000886520"/>
    </source>
</evidence>
<accession>A0A9D4UWI6</accession>
<keyword evidence="2" id="KW-1185">Reference proteome</keyword>
<name>A0A9D4UWI6_ADICA</name>
<evidence type="ECO:0000313" key="1">
    <source>
        <dbReference type="EMBL" id="KAI5075319.1"/>
    </source>
</evidence>
<organism evidence="1 2">
    <name type="scientific">Adiantum capillus-veneris</name>
    <name type="common">Maidenhair fern</name>
    <dbReference type="NCBI Taxonomy" id="13818"/>
    <lineage>
        <taxon>Eukaryota</taxon>
        <taxon>Viridiplantae</taxon>
        <taxon>Streptophyta</taxon>
        <taxon>Embryophyta</taxon>
        <taxon>Tracheophyta</taxon>
        <taxon>Polypodiopsida</taxon>
        <taxon>Polypodiidae</taxon>
        <taxon>Polypodiales</taxon>
        <taxon>Pteridineae</taxon>
        <taxon>Pteridaceae</taxon>
        <taxon>Vittarioideae</taxon>
        <taxon>Adiantum</taxon>
    </lineage>
</organism>
<dbReference type="Proteomes" id="UP000886520">
    <property type="component" value="Chromosome 9"/>
</dbReference>
<sequence length="54" mass="5914">SQNEEAHGAAQASIGQLYVIRADSPLYLGREALEREEEFLQTGGPKPKLLSTSR</sequence>
<comment type="caution">
    <text evidence="1">The sequence shown here is derived from an EMBL/GenBank/DDBJ whole genome shotgun (WGS) entry which is preliminary data.</text>
</comment>
<proteinExistence type="predicted"/>
<reference evidence="1" key="1">
    <citation type="submission" date="2021-01" db="EMBL/GenBank/DDBJ databases">
        <title>Adiantum capillus-veneris genome.</title>
        <authorList>
            <person name="Fang Y."/>
            <person name="Liao Q."/>
        </authorList>
    </citation>
    <scope>NUCLEOTIDE SEQUENCE</scope>
    <source>
        <strain evidence="1">H3</strain>
        <tissue evidence="1">Leaf</tissue>
    </source>
</reference>